<comment type="caution">
    <text evidence="1">The sequence shown here is derived from an EMBL/GenBank/DDBJ whole genome shotgun (WGS) entry which is preliminary data.</text>
</comment>
<name>A0ABV1A6J9_9TELE</name>
<keyword evidence="2" id="KW-1185">Reference proteome</keyword>
<sequence>MDTEKLASLRFVLNANIKIGELYFIDTTQNAEETEGPPLCCRQGGGEGRRLQRRQMTGYLRDPAAESANCFGFHAFYLVVPEPVNRSVKRSEQNRGLNERVHRTSAPPLRVWTEKRMDTHKAACVEKKKIPFLLPVLS</sequence>
<dbReference type="EMBL" id="JAHRIP010085182">
    <property type="protein sequence ID" value="MEQ2314188.1"/>
    <property type="molecule type" value="Genomic_DNA"/>
</dbReference>
<dbReference type="Proteomes" id="UP001469553">
    <property type="component" value="Unassembled WGS sequence"/>
</dbReference>
<reference evidence="1 2" key="1">
    <citation type="submission" date="2021-06" db="EMBL/GenBank/DDBJ databases">
        <authorList>
            <person name="Palmer J.M."/>
        </authorList>
    </citation>
    <scope>NUCLEOTIDE SEQUENCE [LARGE SCALE GENOMIC DNA]</scope>
    <source>
        <strain evidence="1 2">AS_MEX2019</strain>
        <tissue evidence="1">Muscle</tissue>
    </source>
</reference>
<protein>
    <submittedName>
        <fullName evidence="1">Uncharacterized protein</fullName>
    </submittedName>
</protein>
<organism evidence="1 2">
    <name type="scientific">Ameca splendens</name>
    <dbReference type="NCBI Taxonomy" id="208324"/>
    <lineage>
        <taxon>Eukaryota</taxon>
        <taxon>Metazoa</taxon>
        <taxon>Chordata</taxon>
        <taxon>Craniata</taxon>
        <taxon>Vertebrata</taxon>
        <taxon>Euteleostomi</taxon>
        <taxon>Actinopterygii</taxon>
        <taxon>Neopterygii</taxon>
        <taxon>Teleostei</taxon>
        <taxon>Neoteleostei</taxon>
        <taxon>Acanthomorphata</taxon>
        <taxon>Ovalentaria</taxon>
        <taxon>Atherinomorphae</taxon>
        <taxon>Cyprinodontiformes</taxon>
        <taxon>Goodeidae</taxon>
        <taxon>Ameca</taxon>
    </lineage>
</organism>
<accession>A0ABV1A6J9</accession>
<proteinExistence type="predicted"/>
<evidence type="ECO:0000313" key="1">
    <source>
        <dbReference type="EMBL" id="MEQ2314188.1"/>
    </source>
</evidence>
<evidence type="ECO:0000313" key="2">
    <source>
        <dbReference type="Proteomes" id="UP001469553"/>
    </source>
</evidence>
<gene>
    <name evidence="1" type="ORF">AMECASPLE_009627</name>
</gene>